<evidence type="ECO:0000313" key="2">
    <source>
        <dbReference type="Proteomes" id="UP000233750"/>
    </source>
</evidence>
<dbReference type="Proteomes" id="UP000233750">
    <property type="component" value="Unassembled WGS sequence"/>
</dbReference>
<proteinExistence type="predicted"/>
<comment type="caution">
    <text evidence="1">The sequence shown here is derived from an EMBL/GenBank/DDBJ whole genome shotgun (WGS) entry which is preliminary data.</text>
</comment>
<organism evidence="1 2">
    <name type="scientific">Amycolatopsis echigonensis</name>
    <dbReference type="NCBI Taxonomy" id="2576905"/>
    <lineage>
        <taxon>Bacteria</taxon>
        <taxon>Bacillati</taxon>
        <taxon>Actinomycetota</taxon>
        <taxon>Actinomycetes</taxon>
        <taxon>Pseudonocardiales</taxon>
        <taxon>Pseudonocardiaceae</taxon>
        <taxon>Amycolatopsis</taxon>
    </lineage>
</organism>
<reference evidence="1 2" key="1">
    <citation type="submission" date="2017-12" db="EMBL/GenBank/DDBJ databases">
        <title>Sequencing the genomes of 1000 Actinobacteria strains.</title>
        <authorList>
            <person name="Klenk H.-P."/>
        </authorList>
    </citation>
    <scope>NUCLEOTIDE SEQUENCE [LARGE SCALE GENOMIC DNA]</scope>
    <source>
        <strain evidence="1 2">DSM 45165</strain>
    </source>
</reference>
<sequence length="125" mass="13309">MTADGESGAAETLFGDGVPSGACAVCPHGNDLHDAVASRYCAATASGGLHRRCACSSETLATTRKARKEDRIMPDEITYVSRYDQRIASVRAVLEEDTGLTGAACQALAVRLLRLIDEAPEKLRR</sequence>
<dbReference type="Pfam" id="PF19826">
    <property type="entry name" value="DUF6307"/>
    <property type="match status" value="1"/>
</dbReference>
<accession>A0A2N3WQM1</accession>
<dbReference type="AlphaFoldDB" id="A0A2N3WQM1"/>
<protein>
    <submittedName>
        <fullName evidence="1">Uncharacterized protein</fullName>
    </submittedName>
</protein>
<dbReference type="NCBIfam" id="NF038206">
    <property type="entry name" value="RGCVC_fam"/>
    <property type="match status" value="1"/>
</dbReference>
<name>A0A2N3WQM1_9PSEU</name>
<keyword evidence="2" id="KW-1185">Reference proteome</keyword>
<evidence type="ECO:0000313" key="1">
    <source>
        <dbReference type="EMBL" id="PKV96140.1"/>
    </source>
</evidence>
<dbReference type="EMBL" id="PJMY01000003">
    <property type="protein sequence ID" value="PKV96140.1"/>
    <property type="molecule type" value="Genomic_DNA"/>
</dbReference>
<dbReference type="InterPro" id="IPR046274">
    <property type="entry name" value="DUF6307"/>
</dbReference>
<gene>
    <name evidence="1" type="ORF">ATK30_7077</name>
</gene>